<dbReference type="Proteomes" id="UP000014062">
    <property type="component" value="Chromosome"/>
</dbReference>
<dbReference type="EMBL" id="CM001889">
    <property type="protein sequence ID" value="EOY51648.1"/>
    <property type="molecule type" value="Genomic_DNA"/>
</dbReference>
<reference evidence="3" key="1">
    <citation type="journal article" date="2013" name="Genome Biol. Evol.">
        <title>The genome sequence of Streptomyces lividans 66 reveals a novel tRNA-dependent peptide biosynthetic system within a metal-related genomic island.</title>
        <authorList>
            <person name="Cruz-Morales P."/>
            <person name="Vijgenboom E."/>
            <person name="Iruegas-Bocardo F."/>
            <person name="Girard G."/>
            <person name="Yanez-Guerra L.A."/>
            <person name="Ramos-Aboites H.E."/>
            <person name="Pernodet J.L."/>
            <person name="Anne J."/>
            <person name="van Wezel G.P."/>
            <person name="Barona-Gomez F."/>
        </authorList>
    </citation>
    <scope>NUCLEOTIDE SEQUENCE [LARGE SCALE GENOMIC DNA]</scope>
    <source>
        <strain evidence="3">1326</strain>
    </source>
</reference>
<protein>
    <submittedName>
        <fullName evidence="2">Uncharacterized protein</fullName>
    </submittedName>
</protein>
<name>A0A7U9HFD0_STRLI</name>
<evidence type="ECO:0000313" key="3">
    <source>
        <dbReference type="Proteomes" id="UP000014062"/>
    </source>
</evidence>
<gene>
    <name evidence="2" type="ORF">SLI_6943</name>
</gene>
<dbReference type="AlphaFoldDB" id="A0A7U9HFD0"/>
<organism evidence="2 3">
    <name type="scientific">Streptomyces lividans 1326</name>
    <dbReference type="NCBI Taxonomy" id="1200984"/>
    <lineage>
        <taxon>Bacteria</taxon>
        <taxon>Bacillati</taxon>
        <taxon>Actinomycetota</taxon>
        <taxon>Actinomycetes</taxon>
        <taxon>Kitasatosporales</taxon>
        <taxon>Streptomycetaceae</taxon>
        <taxon>Streptomyces</taxon>
    </lineage>
</organism>
<proteinExistence type="predicted"/>
<evidence type="ECO:0000256" key="1">
    <source>
        <dbReference type="SAM" id="MobiDB-lite"/>
    </source>
</evidence>
<evidence type="ECO:0000313" key="2">
    <source>
        <dbReference type="EMBL" id="EOY51648.1"/>
    </source>
</evidence>
<sequence length="66" mass="6873">MRLRTALLPSLGLGVTASVGRPGSGPHRIFARPRGDSAVHEAKRKMPAGTSPGRHLCSILCVRGGT</sequence>
<accession>A0A7U9HFD0</accession>
<feature type="region of interest" description="Disordered" evidence="1">
    <location>
        <begin position="22"/>
        <end position="51"/>
    </location>
</feature>